<keyword evidence="2" id="KW-0963">Cytoplasm</keyword>
<evidence type="ECO:0000256" key="4">
    <source>
        <dbReference type="SAM" id="Coils"/>
    </source>
</evidence>
<dbReference type="GO" id="GO:0004252">
    <property type="term" value="F:serine-type endopeptidase activity"/>
    <property type="evidence" value="ECO:0007669"/>
    <property type="project" value="InterPro"/>
</dbReference>
<dbReference type="SUPFAM" id="SSF52096">
    <property type="entry name" value="ClpP/crotonase"/>
    <property type="match status" value="1"/>
</dbReference>
<dbReference type="PRINTS" id="PR00127">
    <property type="entry name" value="CLPPROTEASEP"/>
</dbReference>
<dbReference type="EMBL" id="LR797460">
    <property type="protein sequence ID" value="CAB4218944.1"/>
    <property type="molecule type" value="Genomic_DNA"/>
</dbReference>
<dbReference type="InterPro" id="IPR023562">
    <property type="entry name" value="ClpP/TepA"/>
</dbReference>
<feature type="coiled-coil region" evidence="4">
    <location>
        <begin position="222"/>
        <end position="249"/>
    </location>
</feature>
<dbReference type="GO" id="GO:0006515">
    <property type="term" value="P:protein quality control for misfolded or incompletely synthesized proteins"/>
    <property type="evidence" value="ECO:0007669"/>
    <property type="project" value="TreeGrafter"/>
</dbReference>
<evidence type="ECO:0000313" key="5">
    <source>
        <dbReference type="EMBL" id="CAB4218944.1"/>
    </source>
</evidence>
<proteinExistence type="inferred from homology"/>
<evidence type="ECO:0000256" key="1">
    <source>
        <dbReference type="ARBA" id="ARBA00007039"/>
    </source>
</evidence>
<dbReference type="InterPro" id="IPR029045">
    <property type="entry name" value="ClpP/crotonase-like_dom_sf"/>
</dbReference>
<protein>
    <submittedName>
        <fullName evidence="5">S14_ClpP_1 domain containing protein</fullName>
    </submittedName>
</protein>
<keyword evidence="3" id="KW-0378">Hydrolase</keyword>
<sequence>MYCINPESDEPIMCIYHSLGMDPENPGDEYVSGPAFARELLQLDGAGKKRIQVWINSVGGYVMDAMCIYNAILKTKTKVDTYNVGIAASSSAVLFQAGRTRYMADYAKLMYHAPYGGNGGDELKSFADALVTMVASRSGKPEDDIRGMMTKDTWIGADEALASGLCDKIESSSDHNRPRMTSSDAMACWKAAAEVLNKSLPQNKIDMKKVNARLKLNPDASEDAALEAIEAIENKIKDQATELTEVKAALAEKTTAVTTLETKVTTMEAAATAETEVKNAATLEAKKTTAKVEVLNLLKNRIANPSDKVINKYVEDYIADEAGTKEVIEAIPLNGKAATVTAKIPGTAGAAKPYNMAVKMQEIAAKQGK</sequence>
<evidence type="ECO:0000256" key="3">
    <source>
        <dbReference type="ARBA" id="ARBA00022801"/>
    </source>
</evidence>
<reference evidence="5" key="1">
    <citation type="submission" date="2020-05" db="EMBL/GenBank/DDBJ databases">
        <authorList>
            <person name="Chiriac C."/>
            <person name="Salcher M."/>
            <person name="Ghai R."/>
            <person name="Kavagutti S V."/>
        </authorList>
    </citation>
    <scope>NUCLEOTIDE SEQUENCE</scope>
</reference>
<dbReference type="Gene3D" id="3.90.226.10">
    <property type="entry name" value="2-enoyl-CoA Hydratase, Chain A, domain 1"/>
    <property type="match status" value="1"/>
</dbReference>
<organism evidence="5">
    <name type="scientific">uncultured Caudovirales phage</name>
    <dbReference type="NCBI Taxonomy" id="2100421"/>
    <lineage>
        <taxon>Viruses</taxon>
        <taxon>Duplodnaviria</taxon>
        <taxon>Heunggongvirae</taxon>
        <taxon>Uroviricota</taxon>
        <taxon>Caudoviricetes</taxon>
        <taxon>Peduoviridae</taxon>
        <taxon>Maltschvirus</taxon>
        <taxon>Maltschvirus maltsch</taxon>
    </lineage>
</organism>
<dbReference type="InterPro" id="IPR001907">
    <property type="entry name" value="ClpP"/>
</dbReference>
<dbReference type="Pfam" id="PF00574">
    <property type="entry name" value="CLP_protease"/>
    <property type="match status" value="1"/>
</dbReference>
<gene>
    <name evidence="5" type="ORF">UFOVP1596_55</name>
</gene>
<comment type="similarity">
    <text evidence="1">Belongs to the peptidase S14 family.</text>
</comment>
<dbReference type="CDD" id="cd07016">
    <property type="entry name" value="S14_ClpP_1"/>
    <property type="match status" value="1"/>
</dbReference>
<dbReference type="PANTHER" id="PTHR10381:SF70">
    <property type="entry name" value="ATP-DEPENDENT CLP PROTEASE PROTEOLYTIC SUBUNIT"/>
    <property type="match status" value="1"/>
</dbReference>
<keyword evidence="4" id="KW-0175">Coiled coil</keyword>
<dbReference type="GO" id="GO:0051117">
    <property type="term" value="F:ATPase binding"/>
    <property type="evidence" value="ECO:0007669"/>
    <property type="project" value="TreeGrafter"/>
</dbReference>
<evidence type="ECO:0000256" key="2">
    <source>
        <dbReference type="ARBA" id="ARBA00022490"/>
    </source>
</evidence>
<dbReference type="GO" id="GO:0004176">
    <property type="term" value="F:ATP-dependent peptidase activity"/>
    <property type="evidence" value="ECO:0007669"/>
    <property type="project" value="InterPro"/>
</dbReference>
<dbReference type="PANTHER" id="PTHR10381">
    <property type="entry name" value="ATP-DEPENDENT CLP PROTEASE PROTEOLYTIC SUBUNIT"/>
    <property type="match status" value="1"/>
</dbReference>
<dbReference type="GO" id="GO:0009368">
    <property type="term" value="C:endopeptidase Clp complex"/>
    <property type="evidence" value="ECO:0007669"/>
    <property type="project" value="TreeGrafter"/>
</dbReference>
<name>A0A6J5SVZ6_9CAUD</name>
<accession>A0A6J5SVZ6</accession>